<keyword evidence="2 3" id="KW-0694">RNA-binding</keyword>
<dbReference type="CDD" id="cd02798">
    <property type="entry name" value="tRNA_bind_CsaA"/>
    <property type="match status" value="1"/>
</dbReference>
<sequence length="112" mass="12301">MNDLTWNEFERIDLRVGTVTSAEIFKEAIKPAIKMEIDFGTEIGIKKSSAQITDHYDPTNLLGKQVAAVINFPKKQIGPFMSECLVTGFTQQDGSIILAVPDKESANGSRLA</sequence>
<dbReference type="Gene3D" id="2.40.50.140">
    <property type="entry name" value="Nucleic acid-binding proteins"/>
    <property type="match status" value="1"/>
</dbReference>
<evidence type="ECO:0000259" key="4">
    <source>
        <dbReference type="PROSITE" id="PS50886"/>
    </source>
</evidence>
<dbReference type="NCBIfam" id="TIGR02222">
    <property type="entry name" value="chap_CsaA"/>
    <property type="match status" value="1"/>
</dbReference>
<dbReference type="InterPro" id="IPR012340">
    <property type="entry name" value="NA-bd_OB-fold"/>
</dbReference>
<keyword evidence="1 3" id="KW-0820">tRNA-binding</keyword>
<dbReference type="PROSITE" id="PS50886">
    <property type="entry name" value="TRBD"/>
    <property type="match status" value="1"/>
</dbReference>
<dbReference type="SUPFAM" id="SSF50249">
    <property type="entry name" value="Nucleic acid-binding proteins"/>
    <property type="match status" value="1"/>
</dbReference>
<evidence type="ECO:0000313" key="6">
    <source>
        <dbReference type="Proteomes" id="UP000219329"/>
    </source>
</evidence>
<evidence type="ECO:0000256" key="2">
    <source>
        <dbReference type="ARBA" id="ARBA00022884"/>
    </source>
</evidence>
<dbReference type="GO" id="GO:0000049">
    <property type="term" value="F:tRNA binding"/>
    <property type="evidence" value="ECO:0007669"/>
    <property type="project" value="UniProtKB-UniRule"/>
</dbReference>
<proteinExistence type="predicted"/>
<feature type="domain" description="TRNA-binding" evidence="4">
    <location>
        <begin position="8"/>
        <end position="112"/>
    </location>
</feature>
<dbReference type="InterPro" id="IPR002547">
    <property type="entry name" value="tRNA-bd_dom"/>
</dbReference>
<dbReference type="Pfam" id="PF01588">
    <property type="entry name" value="tRNA_bind"/>
    <property type="match status" value="1"/>
</dbReference>
<accession>A0A2A5WFI0</accession>
<comment type="caution">
    <text evidence="5">The sequence shown here is derived from an EMBL/GenBank/DDBJ whole genome shotgun (WGS) entry which is preliminary data.</text>
</comment>
<dbReference type="AlphaFoldDB" id="A0A2A5WFI0"/>
<evidence type="ECO:0000256" key="1">
    <source>
        <dbReference type="ARBA" id="ARBA00022555"/>
    </source>
</evidence>
<dbReference type="FunFam" id="2.40.50.140:FF:000165">
    <property type="entry name" value="Chaperone CsaA"/>
    <property type="match status" value="1"/>
</dbReference>
<dbReference type="Proteomes" id="UP000219329">
    <property type="component" value="Unassembled WGS sequence"/>
</dbReference>
<dbReference type="InterPro" id="IPR008231">
    <property type="entry name" value="CsaA"/>
</dbReference>
<dbReference type="NCBIfam" id="NF007493">
    <property type="entry name" value="PRK10089.1-2"/>
    <property type="match status" value="1"/>
</dbReference>
<evidence type="ECO:0000313" key="5">
    <source>
        <dbReference type="EMBL" id="PDH35249.1"/>
    </source>
</evidence>
<evidence type="ECO:0000256" key="3">
    <source>
        <dbReference type="PROSITE-ProRule" id="PRU00209"/>
    </source>
</evidence>
<protein>
    <submittedName>
        <fullName evidence="5">tRNA-binding protein</fullName>
    </submittedName>
</protein>
<name>A0A2A5WFI0_9GAMM</name>
<gene>
    <name evidence="5" type="ORF">CNF02_00565</name>
</gene>
<dbReference type="NCBIfam" id="NF007495">
    <property type="entry name" value="PRK10089.1-4"/>
    <property type="match status" value="1"/>
</dbReference>
<organism evidence="5 6">
    <name type="scientific">OM182 bacterium MED-G28</name>
    <dbReference type="NCBI Taxonomy" id="1986256"/>
    <lineage>
        <taxon>Bacteria</taxon>
        <taxon>Pseudomonadati</taxon>
        <taxon>Pseudomonadota</taxon>
        <taxon>Gammaproteobacteria</taxon>
        <taxon>OMG group</taxon>
        <taxon>OM182 clade</taxon>
    </lineage>
</organism>
<dbReference type="NCBIfam" id="NF007494">
    <property type="entry name" value="PRK10089.1-3"/>
    <property type="match status" value="1"/>
</dbReference>
<dbReference type="EMBL" id="NTJZ01000001">
    <property type="protein sequence ID" value="PDH35249.1"/>
    <property type="molecule type" value="Genomic_DNA"/>
</dbReference>
<reference evidence="5 6" key="1">
    <citation type="submission" date="2017-08" db="EMBL/GenBank/DDBJ databases">
        <title>Fine stratification of microbial communities through a metagenomic profile of the photic zone.</title>
        <authorList>
            <person name="Haro-Moreno J.M."/>
            <person name="Lopez-Perez M."/>
            <person name="De La Torre J."/>
            <person name="Picazo A."/>
            <person name="Camacho A."/>
            <person name="Rodriguez-Valera F."/>
        </authorList>
    </citation>
    <scope>NUCLEOTIDE SEQUENCE [LARGE SCALE GENOMIC DNA]</scope>
    <source>
        <strain evidence="5">MED-G28</strain>
    </source>
</reference>